<dbReference type="AlphaFoldDB" id="A0A8H5BW37"/>
<keyword evidence="4" id="KW-0999">Mitochondrion inner membrane</keyword>
<keyword evidence="6" id="KW-1185">Reference proteome</keyword>
<dbReference type="PANTHER" id="PTHR22977:SF1">
    <property type="entry name" value="COX ASSEMBLY MITOCHONDRIAL PROTEIN 2 HOMOLOG"/>
    <property type="match status" value="1"/>
</dbReference>
<dbReference type="Proteomes" id="UP000567179">
    <property type="component" value="Unassembled WGS sequence"/>
</dbReference>
<organism evidence="5 6">
    <name type="scientific">Psilocybe cf. subviscida</name>
    <dbReference type="NCBI Taxonomy" id="2480587"/>
    <lineage>
        <taxon>Eukaryota</taxon>
        <taxon>Fungi</taxon>
        <taxon>Dikarya</taxon>
        <taxon>Basidiomycota</taxon>
        <taxon>Agaricomycotina</taxon>
        <taxon>Agaricomycetes</taxon>
        <taxon>Agaricomycetidae</taxon>
        <taxon>Agaricales</taxon>
        <taxon>Agaricineae</taxon>
        <taxon>Strophariaceae</taxon>
        <taxon>Psilocybe</taxon>
    </lineage>
</organism>
<name>A0A8H5BW37_9AGAR</name>
<evidence type="ECO:0000256" key="1">
    <source>
        <dbReference type="ARBA" id="ARBA00007347"/>
    </source>
</evidence>
<comment type="similarity">
    <text evidence="1 4">Belongs to the CMC family.</text>
</comment>
<dbReference type="GO" id="GO:0005743">
    <property type="term" value="C:mitochondrial inner membrane"/>
    <property type="evidence" value="ECO:0007669"/>
    <property type="project" value="UniProtKB-SubCell"/>
</dbReference>
<dbReference type="PANTHER" id="PTHR22977">
    <property type="entry name" value="COX ASSEMBLY MITOCHONDRIAL PROTEIN"/>
    <property type="match status" value="1"/>
</dbReference>
<evidence type="ECO:0000313" key="6">
    <source>
        <dbReference type="Proteomes" id="UP000567179"/>
    </source>
</evidence>
<keyword evidence="3" id="KW-1015">Disulfide bond</keyword>
<comment type="subcellular location">
    <subcellularLocation>
        <location evidence="4">Mitochondrion inner membrane</location>
    </subcellularLocation>
</comment>
<dbReference type="InterPro" id="IPR013892">
    <property type="entry name" value="Cyt_c_biogenesis_Cmc1-like"/>
</dbReference>
<keyword evidence="2 4" id="KW-0496">Mitochondrion</keyword>
<evidence type="ECO:0000256" key="2">
    <source>
        <dbReference type="ARBA" id="ARBA00023128"/>
    </source>
</evidence>
<dbReference type="Pfam" id="PF08583">
    <property type="entry name" value="Cmc1"/>
    <property type="match status" value="1"/>
</dbReference>
<protein>
    <recommendedName>
        <fullName evidence="4">COX assembly mitochondrial protein</fullName>
    </recommendedName>
</protein>
<dbReference type="EMBL" id="JAACJJ010000001">
    <property type="protein sequence ID" value="KAF5330650.1"/>
    <property type="molecule type" value="Genomic_DNA"/>
</dbReference>
<keyword evidence="4" id="KW-0143">Chaperone</keyword>
<proteinExistence type="inferred from homology"/>
<evidence type="ECO:0000256" key="4">
    <source>
        <dbReference type="RuleBase" id="RU364104"/>
    </source>
</evidence>
<gene>
    <name evidence="5" type="ORF">D9619_005940</name>
</gene>
<comment type="caution">
    <text evidence="5">The sequence shown here is derived from an EMBL/GenBank/DDBJ whole genome shotgun (WGS) entry which is preliminary data.</text>
</comment>
<evidence type="ECO:0000256" key="3">
    <source>
        <dbReference type="ARBA" id="ARBA00023157"/>
    </source>
</evidence>
<accession>A0A8H5BW37</accession>
<evidence type="ECO:0000313" key="5">
    <source>
        <dbReference type="EMBL" id="KAF5330650.1"/>
    </source>
</evidence>
<reference evidence="5 6" key="1">
    <citation type="journal article" date="2020" name="ISME J.">
        <title>Uncovering the hidden diversity of litter-decomposition mechanisms in mushroom-forming fungi.</title>
        <authorList>
            <person name="Floudas D."/>
            <person name="Bentzer J."/>
            <person name="Ahren D."/>
            <person name="Johansson T."/>
            <person name="Persson P."/>
            <person name="Tunlid A."/>
        </authorList>
    </citation>
    <scope>NUCLEOTIDE SEQUENCE [LARGE SCALE GENOMIC DNA]</scope>
    <source>
        <strain evidence="5 6">CBS 101986</strain>
    </source>
</reference>
<sequence>MHPQLSDKKIICKEFIEALEQCHNSGWSKFLGACNSQKDALNKCLRTERIARTTQNREQSKDRKAKADAALREFHAT</sequence>
<comment type="function">
    <text evidence="4">Required for mitochondrial cytochrome c oxidase (COX) assembly and respiration.</text>
</comment>
<keyword evidence="4" id="KW-0472">Membrane</keyword>